<protein>
    <submittedName>
        <fullName evidence="2">Uncharacterized protein</fullName>
    </submittedName>
</protein>
<comment type="caution">
    <text evidence="2">The sequence shown here is derived from an EMBL/GenBank/DDBJ whole genome shotgun (WGS) entry which is preliminary data.</text>
</comment>
<dbReference type="Proteomes" id="UP000886595">
    <property type="component" value="Unassembled WGS sequence"/>
</dbReference>
<evidence type="ECO:0000313" key="3">
    <source>
        <dbReference type="Proteomes" id="UP000886595"/>
    </source>
</evidence>
<feature type="compositionally biased region" description="Basic and acidic residues" evidence="1">
    <location>
        <begin position="84"/>
        <end position="102"/>
    </location>
</feature>
<organism evidence="2 3">
    <name type="scientific">Brassica carinata</name>
    <name type="common">Ethiopian mustard</name>
    <name type="synonym">Abyssinian cabbage</name>
    <dbReference type="NCBI Taxonomy" id="52824"/>
    <lineage>
        <taxon>Eukaryota</taxon>
        <taxon>Viridiplantae</taxon>
        <taxon>Streptophyta</taxon>
        <taxon>Embryophyta</taxon>
        <taxon>Tracheophyta</taxon>
        <taxon>Spermatophyta</taxon>
        <taxon>Magnoliopsida</taxon>
        <taxon>eudicotyledons</taxon>
        <taxon>Gunneridae</taxon>
        <taxon>Pentapetalae</taxon>
        <taxon>rosids</taxon>
        <taxon>malvids</taxon>
        <taxon>Brassicales</taxon>
        <taxon>Brassicaceae</taxon>
        <taxon>Brassiceae</taxon>
        <taxon>Brassica</taxon>
    </lineage>
</organism>
<gene>
    <name evidence="2" type="ORF">Bca52824_053974</name>
</gene>
<name>A0A8X7R596_BRACI</name>
<dbReference type="EMBL" id="JAAMPC010000011">
    <property type="protein sequence ID" value="KAG2282754.1"/>
    <property type="molecule type" value="Genomic_DNA"/>
</dbReference>
<reference evidence="2 3" key="1">
    <citation type="submission" date="2020-02" db="EMBL/GenBank/DDBJ databases">
        <authorList>
            <person name="Ma Q."/>
            <person name="Huang Y."/>
            <person name="Song X."/>
            <person name="Pei D."/>
        </authorList>
    </citation>
    <scope>NUCLEOTIDE SEQUENCE [LARGE SCALE GENOMIC DNA]</scope>
    <source>
        <strain evidence="2">Sxm20200214</strain>
        <tissue evidence="2">Leaf</tissue>
    </source>
</reference>
<feature type="region of interest" description="Disordered" evidence="1">
    <location>
        <begin position="81"/>
        <end position="102"/>
    </location>
</feature>
<accession>A0A8X7R596</accession>
<dbReference type="AlphaFoldDB" id="A0A8X7R596"/>
<evidence type="ECO:0000313" key="2">
    <source>
        <dbReference type="EMBL" id="KAG2282754.1"/>
    </source>
</evidence>
<evidence type="ECO:0000256" key="1">
    <source>
        <dbReference type="SAM" id="MobiDB-lite"/>
    </source>
</evidence>
<sequence>MVGIGSVNDVPRARAAYGAAREENVQLRADLTVANNVIAENMNQIRAMAATFDLIAEENPALWQMWQQIRLTINRDCTPEDQAELERQADHHSSELRDDLNL</sequence>
<keyword evidence="3" id="KW-1185">Reference proteome</keyword>
<proteinExistence type="predicted"/>